<gene>
    <name evidence="1" type="ORF">MetMK1DRAFT_00028660</name>
</gene>
<dbReference type="HOGENOM" id="CLU_133047_2_1_2"/>
<keyword evidence="2" id="KW-1185">Reference proteome</keyword>
<evidence type="ECO:0000313" key="2">
    <source>
        <dbReference type="Proteomes" id="UP000003980"/>
    </source>
</evidence>
<protein>
    <submittedName>
        <fullName evidence="1">Putative transcriptional regulator</fullName>
    </submittedName>
</protein>
<dbReference type="STRING" id="671065.MetMK1DRAFT_00028660"/>
<dbReference type="EMBL" id="JH597770">
    <property type="protein sequence ID" value="EHP68432.1"/>
    <property type="molecule type" value="Genomic_DNA"/>
</dbReference>
<evidence type="ECO:0000313" key="1">
    <source>
        <dbReference type="EMBL" id="EHP68432.1"/>
    </source>
</evidence>
<name>H2C8F6_9CREN</name>
<dbReference type="PANTHER" id="PTHR40730:SF3">
    <property type="entry name" value="HTH CRO_C1-TYPE DOMAIN-CONTAINING PROTEIN"/>
    <property type="match status" value="1"/>
</dbReference>
<dbReference type="eggNOG" id="arCOG00017">
    <property type="taxonomic scope" value="Archaea"/>
</dbReference>
<sequence length="128" mass="14438">MVVLMSLVPPCEFSVKELLPAMRSIIATKLVKDKGYPLYRAAMVMGVTPAAVANYMNKRRGNAVRDIIERDPRLMEMISDLVDKMASPNWPKQLSTYYCILCAEGKRVLKKNGLDLPSCLYETNIILK</sequence>
<proteinExistence type="predicted"/>
<reference evidence="1 2" key="1">
    <citation type="submission" date="2012-01" db="EMBL/GenBank/DDBJ databases">
        <title>Improved High-Quality Draft sequence of Metallosphaera yellowstonensis MK1.</title>
        <authorList>
            <consortium name="US DOE Joint Genome Institute"/>
            <person name="Lucas S."/>
            <person name="Han J."/>
            <person name="Cheng J.-F."/>
            <person name="Goodwin L."/>
            <person name="Pitluck S."/>
            <person name="Peters L."/>
            <person name="Teshima H."/>
            <person name="Detter J.C."/>
            <person name="Han C."/>
            <person name="Tapia R."/>
            <person name="Land M."/>
            <person name="Hauser L."/>
            <person name="Kyrpides N."/>
            <person name="Kozubal M."/>
            <person name="Macur R.E."/>
            <person name="Jay Z."/>
            <person name="Inskeep W."/>
            <person name="Woyke T."/>
        </authorList>
    </citation>
    <scope>NUCLEOTIDE SEQUENCE [LARGE SCALE GENOMIC DNA]</scope>
    <source>
        <strain evidence="1 2">MK1</strain>
    </source>
</reference>
<organism evidence="1 2">
    <name type="scientific">Metallosphaera yellowstonensis MK1</name>
    <dbReference type="NCBI Taxonomy" id="671065"/>
    <lineage>
        <taxon>Archaea</taxon>
        <taxon>Thermoproteota</taxon>
        <taxon>Thermoprotei</taxon>
        <taxon>Sulfolobales</taxon>
        <taxon>Sulfolobaceae</taxon>
        <taxon>Metallosphaera</taxon>
    </lineage>
</organism>
<dbReference type="Proteomes" id="UP000003980">
    <property type="component" value="Unassembled WGS sequence"/>
</dbReference>
<accession>H2C8F6</accession>
<dbReference type="PANTHER" id="PTHR40730">
    <property type="entry name" value="TRANSCRIPTIONAL REGULATOR PROTEIN-LIKE PROTEIN"/>
    <property type="match status" value="1"/>
</dbReference>
<dbReference type="AlphaFoldDB" id="H2C8F6"/>